<name>A0A520S6Z2_9GAMM</name>
<gene>
    <name evidence="2" type="ORF">EVA69_00315</name>
</gene>
<dbReference type="InterPro" id="IPR053136">
    <property type="entry name" value="UTP_pyrophosphatase-like"/>
</dbReference>
<dbReference type="PANTHER" id="PTHR30399:SF1">
    <property type="entry name" value="UTP PYROPHOSPHATASE"/>
    <property type="match status" value="1"/>
</dbReference>
<dbReference type="InterPro" id="IPR002725">
    <property type="entry name" value="YgjP-like_metallopeptidase"/>
</dbReference>
<reference evidence="2 3" key="1">
    <citation type="submission" date="2019-02" db="EMBL/GenBank/DDBJ databases">
        <title>Prokaryotic population dynamics and viral predation in marine succession experiment using metagenomics: the confinement effect.</title>
        <authorList>
            <person name="Haro-Moreno J.M."/>
            <person name="Rodriguez-Valera F."/>
            <person name="Lopez-Perez M."/>
        </authorList>
    </citation>
    <scope>NUCLEOTIDE SEQUENCE [LARGE SCALE GENOMIC DNA]</scope>
    <source>
        <strain evidence="2">MED-G158</strain>
    </source>
</reference>
<accession>A0A520S6Z2</accession>
<dbReference type="Gene3D" id="3.30.2010.10">
    <property type="entry name" value="Metalloproteases ('zincins'), catalytic domain"/>
    <property type="match status" value="1"/>
</dbReference>
<comment type="caution">
    <text evidence="2">The sequence shown here is derived from an EMBL/GenBank/DDBJ whole genome shotgun (WGS) entry which is preliminary data.</text>
</comment>
<dbReference type="Proteomes" id="UP000320404">
    <property type="component" value="Unassembled WGS sequence"/>
</dbReference>
<evidence type="ECO:0000313" key="3">
    <source>
        <dbReference type="Proteomes" id="UP000320404"/>
    </source>
</evidence>
<organism evidence="2 3">
    <name type="scientific">OM182 bacterium</name>
    <dbReference type="NCBI Taxonomy" id="2510334"/>
    <lineage>
        <taxon>Bacteria</taxon>
        <taxon>Pseudomonadati</taxon>
        <taxon>Pseudomonadota</taxon>
        <taxon>Gammaproteobacteria</taxon>
        <taxon>OMG group</taxon>
        <taxon>OM182 clade</taxon>
    </lineage>
</organism>
<evidence type="ECO:0000259" key="1">
    <source>
        <dbReference type="Pfam" id="PF01863"/>
    </source>
</evidence>
<proteinExistence type="predicted"/>
<sequence length="256" mass="29988">MANTRAKTKAKPNAKPKAKIVPLNIGGGKLPLAPYSCEVQRSKRKTLALYIKPGKVIVKVPYQASRSEVEEFVQSNEDWIHNRLHEESQRQQEMLRIESGGKIFYRARELTIVFKEGRKRRILVNGDQFIIQGHKLTPAKAQEQVEDFLIDKASQYILPRARGLAHHLGVEHKITEIKLRKTKSKWGHCTSAGVLQYNWLIMLTPYSIIDYMITHEVCHLIHMDHSKRFWQLVDSICPQSEQYIRWLKEHEHRFWF</sequence>
<feature type="domain" description="YgjP-like metallopeptidase" evidence="1">
    <location>
        <begin position="45"/>
        <end position="250"/>
    </location>
</feature>
<dbReference type="AlphaFoldDB" id="A0A520S6Z2"/>
<dbReference type="EMBL" id="SHAH01000002">
    <property type="protein sequence ID" value="RZO78242.1"/>
    <property type="molecule type" value="Genomic_DNA"/>
</dbReference>
<evidence type="ECO:0000313" key="2">
    <source>
        <dbReference type="EMBL" id="RZO78242.1"/>
    </source>
</evidence>
<protein>
    <submittedName>
        <fullName evidence="2">M48 family peptidase</fullName>
    </submittedName>
</protein>
<dbReference type="PANTHER" id="PTHR30399">
    <property type="entry name" value="UNCHARACTERIZED PROTEIN YGJP"/>
    <property type="match status" value="1"/>
</dbReference>
<dbReference type="CDD" id="cd07344">
    <property type="entry name" value="M48_yhfN_like"/>
    <property type="match status" value="1"/>
</dbReference>
<dbReference type="Pfam" id="PF01863">
    <property type="entry name" value="YgjP-like"/>
    <property type="match status" value="1"/>
</dbReference>